<name>A0A0A9EPQ3_ARUDO</name>
<dbReference type="AlphaFoldDB" id="A0A0A9EPQ3"/>
<organism evidence="1">
    <name type="scientific">Arundo donax</name>
    <name type="common">Giant reed</name>
    <name type="synonym">Donax arundinaceus</name>
    <dbReference type="NCBI Taxonomy" id="35708"/>
    <lineage>
        <taxon>Eukaryota</taxon>
        <taxon>Viridiplantae</taxon>
        <taxon>Streptophyta</taxon>
        <taxon>Embryophyta</taxon>
        <taxon>Tracheophyta</taxon>
        <taxon>Spermatophyta</taxon>
        <taxon>Magnoliopsida</taxon>
        <taxon>Liliopsida</taxon>
        <taxon>Poales</taxon>
        <taxon>Poaceae</taxon>
        <taxon>PACMAD clade</taxon>
        <taxon>Arundinoideae</taxon>
        <taxon>Arundineae</taxon>
        <taxon>Arundo</taxon>
    </lineage>
</organism>
<proteinExistence type="predicted"/>
<accession>A0A0A9EPQ3</accession>
<reference evidence="1" key="1">
    <citation type="submission" date="2014-09" db="EMBL/GenBank/DDBJ databases">
        <authorList>
            <person name="Magalhaes I.L.F."/>
            <person name="Oliveira U."/>
            <person name="Santos F.R."/>
            <person name="Vidigal T.H.D.A."/>
            <person name="Brescovit A.D."/>
            <person name="Santos A.J."/>
        </authorList>
    </citation>
    <scope>NUCLEOTIDE SEQUENCE</scope>
    <source>
        <tissue evidence="1">Shoot tissue taken approximately 20 cm above the soil surface</tissue>
    </source>
</reference>
<sequence length="36" mass="4082">MIIYCIFPEIKKISPKSSIASLRSPINGTQSFRAKR</sequence>
<reference evidence="1" key="2">
    <citation type="journal article" date="2015" name="Data Brief">
        <title>Shoot transcriptome of the giant reed, Arundo donax.</title>
        <authorList>
            <person name="Barrero R.A."/>
            <person name="Guerrero F.D."/>
            <person name="Moolhuijzen P."/>
            <person name="Goolsby J.A."/>
            <person name="Tidwell J."/>
            <person name="Bellgard S.E."/>
            <person name="Bellgard M.I."/>
        </authorList>
    </citation>
    <scope>NUCLEOTIDE SEQUENCE</scope>
    <source>
        <tissue evidence="1">Shoot tissue taken approximately 20 cm above the soil surface</tissue>
    </source>
</reference>
<evidence type="ECO:0000313" key="1">
    <source>
        <dbReference type="EMBL" id="JAE00979.1"/>
    </source>
</evidence>
<dbReference type="EMBL" id="GBRH01196917">
    <property type="protein sequence ID" value="JAE00979.1"/>
    <property type="molecule type" value="Transcribed_RNA"/>
</dbReference>
<protein>
    <submittedName>
        <fullName evidence="1">Uncharacterized protein</fullName>
    </submittedName>
</protein>